<feature type="region of interest" description="Disordered" evidence="13">
    <location>
        <begin position="1"/>
        <end position="27"/>
    </location>
</feature>
<dbReference type="PANTHER" id="PTHR30540:SF79">
    <property type="entry name" value="LOW AFFINITY POTASSIUM TRANSPORT SYSTEM PROTEIN KUP"/>
    <property type="match status" value="1"/>
</dbReference>
<feature type="domain" description="K+ potassium transporter C-terminal" evidence="15">
    <location>
        <begin position="548"/>
        <end position="695"/>
    </location>
</feature>
<feature type="transmembrane region" description="Helical" evidence="12">
    <location>
        <begin position="283"/>
        <end position="304"/>
    </location>
</feature>
<evidence type="ECO:0000256" key="2">
    <source>
        <dbReference type="ARBA" id="ARBA00007019"/>
    </source>
</evidence>
<organism evidence="16 17">
    <name type="scientific">Polyangium spumosum</name>
    <dbReference type="NCBI Taxonomy" id="889282"/>
    <lineage>
        <taxon>Bacteria</taxon>
        <taxon>Pseudomonadati</taxon>
        <taxon>Myxococcota</taxon>
        <taxon>Polyangia</taxon>
        <taxon>Polyangiales</taxon>
        <taxon>Polyangiaceae</taxon>
        <taxon>Polyangium</taxon>
    </lineage>
</organism>
<proteinExistence type="inferred from homology"/>
<feature type="transmembrane region" description="Helical" evidence="12">
    <location>
        <begin position="117"/>
        <end position="137"/>
    </location>
</feature>
<feature type="transmembrane region" description="Helical" evidence="12">
    <location>
        <begin position="495"/>
        <end position="512"/>
    </location>
</feature>
<evidence type="ECO:0000256" key="6">
    <source>
        <dbReference type="ARBA" id="ARBA00022692"/>
    </source>
</evidence>
<dbReference type="GO" id="GO:0015079">
    <property type="term" value="F:potassium ion transmembrane transporter activity"/>
    <property type="evidence" value="ECO:0007669"/>
    <property type="project" value="UniProtKB-UniRule"/>
</dbReference>
<dbReference type="InterPro" id="IPR053952">
    <property type="entry name" value="K_trans_C"/>
</dbReference>
<accession>A0A6N7PJM3</accession>
<keyword evidence="17" id="KW-1185">Reference proteome</keyword>
<evidence type="ECO:0000256" key="12">
    <source>
        <dbReference type="HAMAP-Rule" id="MF_01522"/>
    </source>
</evidence>
<dbReference type="GO" id="GO:0015293">
    <property type="term" value="F:symporter activity"/>
    <property type="evidence" value="ECO:0007669"/>
    <property type="project" value="UniProtKB-UniRule"/>
</dbReference>
<evidence type="ECO:0000256" key="3">
    <source>
        <dbReference type="ARBA" id="ARBA00022448"/>
    </source>
</evidence>
<feature type="transmembrane region" description="Helical" evidence="12">
    <location>
        <begin position="316"/>
        <end position="338"/>
    </location>
</feature>
<feature type="transmembrane region" description="Helical" evidence="12">
    <location>
        <begin position="470"/>
        <end position="489"/>
    </location>
</feature>
<gene>
    <name evidence="16" type="primary">trkD</name>
    <name evidence="12" type="synonym">kup</name>
    <name evidence="16" type="ORF">GF068_00450</name>
</gene>
<evidence type="ECO:0000259" key="15">
    <source>
        <dbReference type="Pfam" id="PF22776"/>
    </source>
</evidence>
<keyword evidence="4 12" id="KW-1003">Cell membrane</keyword>
<dbReference type="InterPro" id="IPR003855">
    <property type="entry name" value="K+_transporter"/>
</dbReference>
<keyword evidence="9 12" id="KW-1133">Transmembrane helix</keyword>
<dbReference type="GO" id="GO:0005886">
    <property type="term" value="C:plasma membrane"/>
    <property type="evidence" value="ECO:0007669"/>
    <property type="project" value="UniProtKB-SubCell"/>
</dbReference>
<dbReference type="HAMAP" id="MF_01522">
    <property type="entry name" value="Kup"/>
    <property type="match status" value="1"/>
</dbReference>
<dbReference type="InterPro" id="IPR023051">
    <property type="entry name" value="Kup"/>
</dbReference>
<feature type="transmembrane region" description="Helical" evidence="12">
    <location>
        <begin position="358"/>
        <end position="377"/>
    </location>
</feature>
<evidence type="ECO:0000256" key="11">
    <source>
        <dbReference type="ARBA" id="ARBA00023136"/>
    </source>
</evidence>
<dbReference type="OrthoDB" id="9805577at2"/>
<feature type="transmembrane region" description="Helical" evidence="12">
    <location>
        <begin position="170"/>
        <end position="190"/>
    </location>
</feature>
<keyword evidence="10 12" id="KW-0406">Ion transport</keyword>
<evidence type="ECO:0000256" key="4">
    <source>
        <dbReference type="ARBA" id="ARBA00022475"/>
    </source>
</evidence>
<feature type="transmembrane region" description="Helical" evidence="12">
    <location>
        <begin position="409"/>
        <end position="429"/>
    </location>
</feature>
<keyword evidence="3 12" id="KW-0813">Transport</keyword>
<dbReference type="Pfam" id="PF22776">
    <property type="entry name" value="K_trans_C"/>
    <property type="match status" value="1"/>
</dbReference>
<comment type="catalytic activity">
    <reaction evidence="12">
        <text>K(+)(in) + H(+)(in) = K(+)(out) + H(+)(out)</text>
        <dbReference type="Rhea" id="RHEA:28490"/>
        <dbReference type="ChEBI" id="CHEBI:15378"/>
        <dbReference type="ChEBI" id="CHEBI:29103"/>
    </reaction>
</comment>
<comment type="subcellular location">
    <subcellularLocation>
        <location evidence="12">Cell membrane</location>
        <topology evidence="12">Multi-pass membrane protein</topology>
    </subcellularLocation>
    <subcellularLocation>
        <location evidence="1">Membrane</location>
        <topology evidence="1">Multi-pass membrane protein</topology>
    </subcellularLocation>
</comment>
<evidence type="ECO:0000256" key="8">
    <source>
        <dbReference type="ARBA" id="ARBA00022958"/>
    </source>
</evidence>
<comment type="caution">
    <text evidence="16">The sequence shown here is derived from an EMBL/GenBank/DDBJ whole genome shotgun (WGS) entry which is preliminary data.</text>
</comment>
<reference evidence="16 17" key="1">
    <citation type="submission" date="2019-10" db="EMBL/GenBank/DDBJ databases">
        <title>A soil myxobacterium in the family Polyangiaceae.</title>
        <authorList>
            <person name="Li Y."/>
            <person name="Wang J."/>
        </authorList>
    </citation>
    <scope>NUCLEOTIDE SEQUENCE [LARGE SCALE GENOMIC DNA]</scope>
    <source>
        <strain evidence="16 17">DSM 14734</strain>
    </source>
</reference>
<evidence type="ECO:0000256" key="10">
    <source>
        <dbReference type="ARBA" id="ARBA00023065"/>
    </source>
</evidence>
<comment type="similarity">
    <text evidence="2 12">Belongs to the HAK/KUP transporter (TC 2.A.72) family.</text>
</comment>
<keyword evidence="7 12" id="KW-0769">Symport</keyword>
<dbReference type="PANTHER" id="PTHR30540">
    <property type="entry name" value="OSMOTIC STRESS POTASSIUM TRANSPORTER"/>
    <property type="match status" value="1"/>
</dbReference>
<keyword evidence="6 12" id="KW-0812">Transmembrane</keyword>
<feature type="transmembrane region" description="Helical" evidence="12">
    <location>
        <begin position="435"/>
        <end position="458"/>
    </location>
</feature>
<dbReference type="Pfam" id="PF02705">
    <property type="entry name" value="K_trans"/>
    <property type="match status" value="1"/>
</dbReference>
<feature type="transmembrane region" description="Helical" evidence="12">
    <location>
        <begin position="240"/>
        <end position="260"/>
    </location>
</feature>
<dbReference type="InterPro" id="IPR053951">
    <property type="entry name" value="K_trans_N"/>
</dbReference>
<keyword evidence="11 12" id="KW-0472">Membrane</keyword>
<dbReference type="Proteomes" id="UP000440224">
    <property type="component" value="Unassembled WGS sequence"/>
</dbReference>
<sequence length="696" mass="73964">MNDDQHPGAEPSAPRPPQPSHAIADEPSIVGAFQVQAAAAAAAAEAAAADAAADAAAAAAPAPAPHGHGHGHAPGALPPLVLAALGVVFGDIGTSPLYAVKECVSSPHGVKPTPENILGLLSLMFWSLTMVVAVKYLTFVLKADNEGEGGTMALLALVPESLRPKNKTRIGWIAALVLFGASLLYGDGVITPAISVLSAVEGLAVGAESMKPAILPITCLILIGLFWIQKRGTAGIGKVFGPIMILWFLTLGGLGAYFIVQHPAVLAAVDPRLAVTFFLTNKWHAFVLLGSVVLCVTGGEALYADMGHFGRRPIALAWYGMVMPSLALNYFGQGALLLQHPEAAANPFFSLVPKGPATYALVALATAAAVIASQAMISGAYSLTRQGVQLGFLPRVQVKHTSSETEGQIYIPEVNWALFAACMVLVFAFRESSKLASAYGLAVTGSMTITSIVFFVVVRERWGWSLAKALPLLLLFLTFDLAFLGANLLKFFDGGYVPFLIAATIFVSMAIWRKGRTLLGQEFKKRTRPLAEVLTELRDGKTAARVDGAAVFLTSSAEEAPPVLLHHVSRSKALQKVVLLVTVIPERIPRVPPEKRVEASLIADDFYRIIFRSGFMEDTNVPVLLAVAKAKLGLRIEPDETTYYLGRETILATGKGKMDKVSETLFGFLSRNATGATAFFNLPPERVVELGMQLDL</sequence>
<name>A0A6N7PJM3_9BACT</name>
<evidence type="ECO:0000313" key="16">
    <source>
        <dbReference type="EMBL" id="MRG90400.1"/>
    </source>
</evidence>
<feature type="transmembrane region" description="Helical" evidence="12">
    <location>
        <begin position="210"/>
        <end position="228"/>
    </location>
</feature>
<keyword evidence="8 12" id="KW-0630">Potassium</keyword>
<comment type="function">
    <text evidence="12">Transport of potassium into the cell. Likely operates as a K(+):H(+) symporter.</text>
</comment>
<dbReference type="EMBL" id="WJIE01000001">
    <property type="protein sequence ID" value="MRG90400.1"/>
    <property type="molecule type" value="Genomic_DNA"/>
</dbReference>
<feature type="domain" description="K+ potassium transporter integral membrane" evidence="14">
    <location>
        <begin position="81"/>
        <end position="534"/>
    </location>
</feature>
<evidence type="ECO:0000256" key="9">
    <source>
        <dbReference type="ARBA" id="ARBA00022989"/>
    </source>
</evidence>
<protein>
    <recommendedName>
        <fullName evidence="12">Probable potassium transport system protein Kup</fullName>
    </recommendedName>
</protein>
<evidence type="ECO:0000256" key="1">
    <source>
        <dbReference type="ARBA" id="ARBA00004141"/>
    </source>
</evidence>
<evidence type="ECO:0000259" key="14">
    <source>
        <dbReference type="Pfam" id="PF02705"/>
    </source>
</evidence>
<evidence type="ECO:0000313" key="17">
    <source>
        <dbReference type="Proteomes" id="UP000440224"/>
    </source>
</evidence>
<keyword evidence="5 12" id="KW-0633">Potassium transport</keyword>
<evidence type="ECO:0000256" key="5">
    <source>
        <dbReference type="ARBA" id="ARBA00022538"/>
    </source>
</evidence>
<evidence type="ECO:0000256" key="7">
    <source>
        <dbReference type="ARBA" id="ARBA00022847"/>
    </source>
</evidence>
<dbReference type="AlphaFoldDB" id="A0A6N7PJM3"/>
<dbReference type="RefSeq" id="WP_153817321.1">
    <property type="nucleotide sequence ID" value="NZ_WJIE01000001.1"/>
</dbReference>
<evidence type="ECO:0000256" key="13">
    <source>
        <dbReference type="SAM" id="MobiDB-lite"/>
    </source>
</evidence>